<dbReference type="Proteomes" id="UP000316639">
    <property type="component" value="Unassembled WGS sequence"/>
</dbReference>
<sequence>MTGDKRWSKARIEGLFTVPNFVVPLLLSGALWWLLLELGAHPVVAALGAVVHLGLGWAASYGTLMAVTLSLPGLTDPPRSAVLYVLGRAFRLLVQVVVAPVVMPVVLVVGLVGRVVTSRR</sequence>
<dbReference type="AlphaFoldDB" id="A0A563EH82"/>
<protein>
    <submittedName>
        <fullName evidence="2">Uncharacterized protein</fullName>
    </submittedName>
</protein>
<proteinExistence type="predicted"/>
<keyword evidence="1" id="KW-1133">Transmembrane helix</keyword>
<feature type="transmembrane region" description="Helical" evidence="1">
    <location>
        <begin position="92"/>
        <end position="116"/>
    </location>
</feature>
<keyword evidence="1" id="KW-0812">Transmembrane</keyword>
<dbReference type="EMBL" id="VOBR01000039">
    <property type="protein sequence ID" value="TWP45759.1"/>
    <property type="molecule type" value="Genomic_DNA"/>
</dbReference>
<organism evidence="2 3">
    <name type="scientific">Lentzea tibetensis</name>
    <dbReference type="NCBI Taxonomy" id="2591470"/>
    <lineage>
        <taxon>Bacteria</taxon>
        <taxon>Bacillati</taxon>
        <taxon>Actinomycetota</taxon>
        <taxon>Actinomycetes</taxon>
        <taxon>Pseudonocardiales</taxon>
        <taxon>Pseudonocardiaceae</taxon>
        <taxon>Lentzea</taxon>
    </lineage>
</organism>
<evidence type="ECO:0000313" key="2">
    <source>
        <dbReference type="EMBL" id="TWP45759.1"/>
    </source>
</evidence>
<reference evidence="2 3" key="1">
    <citation type="submission" date="2019-07" db="EMBL/GenBank/DDBJ databases">
        <title>Lentzea xizangensis sp. nov., isolated from Qinghai-Tibetan Plateau Soils.</title>
        <authorList>
            <person name="Huang J."/>
        </authorList>
    </citation>
    <scope>NUCLEOTIDE SEQUENCE [LARGE SCALE GENOMIC DNA]</scope>
    <source>
        <strain evidence="2 3">FXJ1.1311</strain>
    </source>
</reference>
<accession>A0A563EH82</accession>
<evidence type="ECO:0000313" key="3">
    <source>
        <dbReference type="Proteomes" id="UP000316639"/>
    </source>
</evidence>
<keyword evidence="3" id="KW-1185">Reference proteome</keyword>
<comment type="caution">
    <text evidence="2">The sequence shown here is derived from an EMBL/GenBank/DDBJ whole genome shotgun (WGS) entry which is preliminary data.</text>
</comment>
<dbReference type="RefSeq" id="WP_146359643.1">
    <property type="nucleotide sequence ID" value="NZ_VOBR01000039.1"/>
</dbReference>
<evidence type="ECO:0000256" key="1">
    <source>
        <dbReference type="SAM" id="Phobius"/>
    </source>
</evidence>
<keyword evidence="1" id="KW-0472">Membrane</keyword>
<name>A0A563EH82_9PSEU</name>
<gene>
    <name evidence="2" type="ORF">FKR81_38690</name>
</gene>
<feature type="transmembrane region" description="Helical" evidence="1">
    <location>
        <begin position="12"/>
        <end position="35"/>
    </location>
</feature>
<feature type="transmembrane region" description="Helical" evidence="1">
    <location>
        <begin position="47"/>
        <end position="71"/>
    </location>
</feature>